<name>A0A975F1L9_9SPIR</name>
<proteinExistence type="predicted"/>
<dbReference type="InterPro" id="IPR013783">
    <property type="entry name" value="Ig-like_fold"/>
</dbReference>
<dbReference type="Proteomes" id="UP000671995">
    <property type="component" value="Chromosome"/>
</dbReference>
<reference evidence="1" key="2">
    <citation type="journal article" date="2021" name="Microbiol. Resour. Announc.">
        <title>Complete Genome Sequences of Three Human Oral Treponema parvum Isolates.</title>
        <authorList>
            <person name="Zeng H."/>
            <person name="Watt R.M."/>
        </authorList>
    </citation>
    <scope>NUCLEOTIDE SEQUENCE</scope>
    <source>
        <strain evidence="1">ATCC 700773</strain>
    </source>
</reference>
<dbReference type="InterPro" id="IPR014756">
    <property type="entry name" value="Ig_E-set"/>
</dbReference>
<protein>
    <submittedName>
        <fullName evidence="1">Isoamylase</fullName>
    </submittedName>
</protein>
<accession>A0A975F1L9</accession>
<dbReference type="EMBL" id="CP054257">
    <property type="protein sequence ID" value="QTQ12926.1"/>
    <property type="molecule type" value="Genomic_DNA"/>
</dbReference>
<evidence type="ECO:0000313" key="1">
    <source>
        <dbReference type="EMBL" id="QTQ12926.1"/>
    </source>
</evidence>
<evidence type="ECO:0000313" key="2">
    <source>
        <dbReference type="Proteomes" id="UP000671995"/>
    </source>
</evidence>
<sequence length="227" mass="25783">MSAQEFDNTHTAITDELLSKITGVNRPQIINDCIVFTAPHTAHSVGIAFDFENFKKIHAFKLRTFTDIDGKPVDSWFFYILDIPKNAPSVSYRLIIDGLWTIDPLNPDSEYNLETGIRLSKVNIDRTSPPATETSKNNAVRFIYRGESGQKIRLGGSFTNWDSWIYTMNEIEPGLYALDLHLPEGTYYYSFYSGLKTIIDKTNPERAYTVDGRVASVLRVEYGAQSY</sequence>
<dbReference type="CDD" id="cd02859">
    <property type="entry name" value="E_set_AMPKbeta_like_N"/>
    <property type="match status" value="1"/>
</dbReference>
<dbReference type="Gene3D" id="2.60.40.10">
    <property type="entry name" value="Immunoglobulins"/>
    <property type="match status" value="2"/>
</dbReference>
<dbReference type="AlphaFoldDB" id="A0A975F1L9"/>
<reference evidence="1" key="1">
    <citation type="submission" date="2020-05" db="EMBL/GenBank/DDBJ databases">
        <authorList>
            <person name="Zeng H."/>
            <person name="Chan Y.K."/>
            <person name="Watt R.M."/>
        </authorList>
    </citation>
    <scope>NUCLEOTIDE SEQUENCE</scope>
    <source>
        <strain evidence="1">ATCC 700773</strain>
    </source>
</reference>
<gene>
    <name evidence="1" type="ORF">HRI96_08795</name>
</gene>
<dbReference type="SUPFAM" id="SSF81296">
    <property type="entry name" value="E set domains"/>
    <property type="match status" value="2"/>
</dbReference>
<organism evidence="1 2">
    <name type="scientific">Treponema parvum</name>
    <dbReference type="NCBI Taxonomy" id="138851"/>
    <lineage>
        <taxon>Bacteria</taxon>
        <taxon>Pseudomonadati</taxon>
        <taxon>Spirochaetota</taxon>
        <taxon>Spirochaetia</taxon>
        <taxon>Spirochaetales</taxon>
        <taxon>Treponemataceae</taxon>
        <taxon>Treponema</taxon>
    </lineage>
</organism>